<dbReference type="EMBL" id="BTRK01000001">
    <property type="protein sequence ID" value="GMR30759.1"/>
    <property type="molecule type" value="Genomic_DNA"/>
</dbReference>
<evidence type="ECO:0000256" key="2">
    <source>
        <dbReference type="SAM" id="MobiDB-lite"/>
    </source>
</evidence>
<dbReference type="PROSITE" id="PS00028">
    <property type="entry name" value="ZINC_FINGER_C2H2_1"/>
    <property type="match status" value="2"/>
</dbReference>
<proteinExistence type="predicted"/>
<feature type="non-terminal residue" evidence="4">
    <location>
        <position position="102"/>
    </location>
</feature>
<keyword evidence="1" id="KW-0862">Zinc</keyword>
<dbReference type="AlphaFoldDB" id="A0AAN4YZV6"/>
<organism evidence="4 5">
    <name type="scientific">Pristionchus mayeri</name>
    <dbReference type="NCBI Taxonomy" id="1317129"/>
    <lineage>
        <taxon>Eukaryota</taxon>
        <taxon>Metazoa</taxon>
        <taxon>Ecdysozoa</taxon>
        <taxon>Nematoda</taxon>
        <taxon>Chromadorea</taxon>
        <taxon>Rhabditida</taxon>
        <taxon>Rhabditina</taxon>
        <taxon>Diplogasteromorpha</taxon>
        <taxon>Diplogasteroidea</taxon>
        <taxon>Neodiplogasteridae</taxon>
        <taxon>Pristionchus</taxon>
    </lineage>
</organism>
<evidence type="ECO:0000313" key="5">
    <source>
        <dbReference type="Proteomes" id="UP001328107"/>
    </source>
</evidence>
<keyword evidence="1" id="KW-0863">Zinc-finger</keyword>
<dbReference type="GO" id="GO:0008270">
    <property type="term" value="F:zinc ion binding"/>
    <property type="evidence" value="ECO:0007669"/>
    <property type="project" value="UniProtKB-KW"/>
</dbReference>
<evidence type="ECO:0000259" key="3">
    <source>
        <dbReference type="PROSITE" id="PS50157"/>
    </source>
</evidence>
<comment type="caution">
    <text evidence="4">The sequence shown here is derived from an EMBL/GenBank/DDBJ whole genome shotgun (WGS) entry which is preliminary data.</text>
</comment>
<protein>
    <recommendedName>
        <fullName evidence="3">C2H2-type domain-containing protein</fullName>
    </recommendedName>
</protein>
<dbReference type="SUPFAM" id="SSF57667">
    <property type="entry name" value="beta-beta-alpha zinc fingers"/>
    <property type="match status" value="1"/>
</dbReference>
<keyword evidence="5" id="KW-1185">Reference proteome</keyword>
<sequence>MPICGACGKEFITNLDFLMHMLEHTGNYCPILECGHRFRDLKRMPYHLRKHAIIGEKMKIETDDEGEDEEERRREEEEEEKEREQAKKKRVAKRKTVILVYT</sequence>
<evidence type="ECO:0000256" key="1">
    <source>
        <dbReference type="PROSITE-ProRule" id="PRU00042"/>
    </source>
</evidence>
<gene>
    <name evidence="4" type="ORF">PMAYCL1PPCAC_00954</name>
</gene>
<dbReference type="Gene3D" id="3.30.160.60">
    <property type="entry name" value="Classic Zinc Finger"/>
    <property type="match status" value="1"/>
</dbReference>
<evidence type="ECO:0000313" key="4">
    <source>
        <dbReference type="EMBL" id="GMR30759.1"/>
    </source>
</evidence>
<feature type="domain" description="C2H2-type" evidence="3">
    <location>
        <begin position="2"/>
        <end position="29"/>
    </location>
</feature>
<name>A0AAN4YZV6_9BILA</name>
<dbReference type="InterPro" id="IPR013087">
    <property type="entry name" value="Znf_C2H2_type"/>
</dbReference>
<dbReference type="Proteomes" id="UP001328107">
    <property type="component" value="Unassembled WGS sequence"/>
</dbReference>
<dbReference type="PROSITE" id="PS50157">
    <property type="entry name" value="ZINC_FINGER_C2H2_2"/>
    <property type="match status" value="1"/>
</dbReference>
<accession>A0AAN4YZV6</accession>
<dbReference type="SMART" id="SM00355">
    <property type="entry name" value="ZnF_C2H2"/>
    <property type="match status" value="2"/>
</dbReference>
<reference evidence="5" key="1">
    <citation type="submission" date="2022-10" db="EMBL/GenBank/DDBJ databases">
        <title>Genome assembly of Pristionchus species.</title>
        <authorList>
            <person name="Yoshida K."/>
            <person name="Sommer R.J."/>
        </authorList>
    </citation>
    <scope>NUCLEOTIDE SEQUENCE [LARGE SCALE GENOMIC DNA]</scope>
    <source>
        <strain evidence="5">RS5460</strain>
    </source>
</reference>
<dbReference type="InterPro" id="IPR036236">
    <property type="entry name" value="Znf_C2H2_sf"/>
</dbReference>
<feature type="compositionally biased region" description="Acidic residues" evidence="2">
    <location>
        <begin position="62"/>
        <end position="81"/>
    </location>
</feature>
<keyword evidence="1" id="KW-0479">Metal-binding</keyword>
<feature type="region of interest" description="Disordered" evidence="2">
    <location>
        <begin position="57"/>
        <end position="88"/>
    </location>
</feature>